<evidence type="ECO:0000256" key="1">
    <source>
        <dbReference type="SAM" id="Coils"/>
    </source>
</evidence>
<name>A0A8H6Y018_9AGAR</name>
<dbReference type="PANTHER" id="PTHR33096:SF1">
    <property type="entry name" value="CXC1-LIKE CYSTEINE CLUSTER ASSOCIATED WITH KDZ TRANSPOSASES DOMAIN-CONTAINING PROTEIN"/>
    <property type="match status" value="1"/>
</dbReference>
<proteinExistence type="predicted"/>
<dbReference type="PANTHER" id="PTHR33096">
    <property type="entry name" value="CXC2 DOMAIN-CONTAINING PROTEIN"/>
    <property type="match status" value="1"/>
</dbReference>
<dbReference type="Proteomes" id="UP000623467">
    <property type="component" value="Unassembled WGS sequence"/>
</dbReference>
<evidence type="ECO:0000313" key="4">
    <source>
        <dbReference type="Proteomes" id="UP000623467"/>
    </source>
</evidence>
<comment type="caution">
    <text evidence="3">The sequence shown here is derived from an EMBL/GenBank/DDBJ whole genome shotgun (WGS) entry which is preliminary data.</text>
</comment>
<dbReference type="InterPro" id="IPR040521">
    <property type="entry name" value="KDZ"/>
</dbReference>
<evidence type="ECO:0000313" key="3">
    <source>
        <dbReference type="EMBL" id="KAF7349521.1"/>
    </source>
</evidence>
<feature type="compositionally biased region" description="Basic and acidic residues" evidence="2">
    <location>
        <begin position="147"/>
        <end position="161"/>
    </location>
</feature>
<feature type="compositionally biased region" description="Polar residues" evidence="2">
    <location>
        <begin position="77"/>
        <end position="87"/>
    </location>
</feature>
<feature type="region of interest" description="Disordered" evidence="2">
    <location>
        <begin position="538"/>
        <end position="569"/>
    </location>
</feature>
<protein>
    <recommendedName>
        <fullName evidence="5">CxC2-like cysteine cluster KDZ transposase-associated domain-containing protein</fullName>
    </recommendedName>
</protein>
<keyword evidence="4" id="KW-1185">Reference proteome</keyword>
<dbReference type="AlphaFoldDB" id="A0A8H6Y018"/>
<feature type="compositionally biased region" description="Polar residues" evidence="2">
    <location>
        <begin position="52"/>
        <end position="66"/>
    </location>
</feature>
<gene>
    <name evidence="3" type="ORF">MSAN_01742500</name>
</gene>
<dbReference type="Pfam" id="PF18758">
    <property type="entry name" value="KDZ"/>
    <property type="match status" value="2"/>
</dbReference>
<feature type="compositionally biased region" description="Basic and acidic residues" evidence="2">
    <location>
        <begin position="245"/>
        <end position="262"/>
    </location>
</feature>
<feature type="region of interest" description="Disordered" evidence="2">
    <location>
        <begin position="42"/>
        <end position="90"/>
    </location>
</feature>
<feature type="region of interest" description="Disordered" evidence="2">
    <location>
        <begin position="231"/>
        <end position="264"/>
    </location>
</feature>
<dbReference type="OrthoDB" id="3259803at2759"/>
<feature type="coiled-coil region" evidence="1">
    <location>
        <begin position="821"/>
        <end position="848"/>
    </location>
</feature>
<accession>A0A8H6Y018</accession>
<keyword evidence="1" id="KW-0175">Coiled coil</keyword>
<dbReference type="EMBL" id="JACAZH010000016">
    <property type="protein sequence ID" value="KAF7349521.1"/>
    <property type="molecule type" value="Genomic_DNA"/>
</dbReference>
<feature type="region of interest" description="Disordered" evidence="2">
    <location>
        <begin position="405"/>
        <end position="474"/>
    </location>
</feature>
<reference evidence="3" key="1">
    <citation type="submission" date="2020-05" db="EMBL/GenBank/DDBJ databases">
        <title>Mycena genomes resolve the evolution of fungal bioluminescence.</title>
        <authorList>
            <person name="Tsai I.J."/>
        </authorList>
    </citation>
    <scope>NUCLEOTIDE SEQUENCE</scope>
    <source>
        <strain evidence="3">160909Yilan</strain>
    </source>
</reference>
<evidence type="ECO:0000256" key="2">
    <source>
        <dbReference type="SAM" id="MobiDB-lite"/>
    </source>
</evidence>
<evidence type="ECO:0008006" key="5">
    <source>
        <dbReference type="Google" id="ProtNLM"/>
    </source>
</evidence>
<feature type="region of interest" description="Disordered" evidence="2">
    <location>
        <begin position="126"/>
        <end position="178"/>
    </location>
</feature>
<organism evidence="3 4">
    <name type="scientific">Mycena sanguinolenta</name>
    <dbReference type="NCBI Taxonomy" id="230812"/>
    <lineage>
        <taxon>Eukaryota</taxon>
        <taxon>Fungi</taxon>
        <taxon>Dikarya</taxon>
        <taxon>Basidiomycota</taxon>
        <taxon>Agaricomycotina</taxon>
        <taxon>Agaricomycetes</taxon>
        <taxon>Agaricomycetidae</taxon>
        <taxon>Agaricales</taxon>
        <taxon>Marasmiineae</taxon>
        <taxon>Mycenaceae</taxon>
        <taxon>Mycena</taxon>
    </lineage>
</organism>
<sequence>MSGIRTPRSHFEIGNSAVRRRCQKTTESEAYWGPGTNWYGGENWGQPAWGQSAWSQSLTSGQTPVWDQSAGPPASPDSANVAVSAQPTAPPIPITWADLERRARNPDVAEIRAAWECFFRAAQEPRVLRSPSKPRPQPAPMVYGKPMKAEKKKAADRRDWQPRLVDGPHNPHYLKKHKPGEEPVVYLPHRRTLIEKSGPPLVQDFPSSASFPEVSSIAHNVAAAPSSDFDFEDDEAFSTHSSPQKGRDSPTKKRHQANRENQNETWQHEVIPALVPVFICVLLWIDHALQDIGTISDVEIDVCKCAPAAEQLLDAGLFPSAPRRPTFAVDIRVLEFARNLFGRIAPNNTAWTATLESFLRDLGFSLDNEGSMRQMFAASLEWYTHLRNQVKCHFDKIIEDTRRSYLDQDTEDRDATPTPGMPAPQPVDEDSSRDSSSSPPPASRSAGKKRARETTPPVENPFGDPPPRTRPSEYLRQRCPTCFGALVRDGSVKMDFHCCLDACFNQKRDSGAEDPPKFHPESHFIPESISAKMEEYVDSVRNTKPSKKRRQTADAAEGDQDEDDHYEHEKLKLPRSGLDACEASFKAANENRQKASSQFYDDTGLMALLCRHDRVLWLVNMHSAGEKQFNVWLLLETLMQHLPLDVVVGVLYIDRLRFAVSVFHAFGHDWACQVIYHPLKCEGFGFSNGEGCERFWHSISHLIAHLRISGFHHRLYTLDSQVKQIDEANLFKLAEWNHRRTLFSQTKREEAERNLAKCGYSRDYLKSQWEAQVKAQTKPVPMRKAVATVIALRNTVAMEKAEVESCTKTLEAVDEGDDDAVEDAKEALNEARAAWKRTRDRLRRHEEALGVDEKSEVKKQTKTKYFGFRYDARAKKIRLRNLLRARKFEWDRVERSSRRQQVSDQKLRAHTEAVVKRRQPKISRLVREYNKLCDAMHQEIRTRKAPRGAAAPDPIDPKKVYALDVDDSIWQDVGLEDDDDRGEPPPWLADDKVRGGIRAVLQLDRADEEDAMLAKERRSMRAWFIEEWDVVNMAMADAANKEYRYQFHLRRQRLIRLCATWRAFIHDEPGDAPWGPSRTELDDAKAEARMAGRGEDKYFEEEEDFEVLDAMEIADVYRGAYESSGSDED</sequence>